<dbReference type="AlphaFoldDB" id="Q583C5"/>
<dbReference type="EMBL" id="AC087606">
    <property type="protein sequence ID" value="AAX80831.1"/>
    <property type="molecule type" value="Genomic_DNA"/>
</dbReference>
<dbReference type="VEuPathDB" id="TriTrypDB:Tb1125.4.2640"/>
<evidence type="ECO:0000313" key="1">
    <source>
        <dbReference type="EMBL" id="AAX80831.1"/>
    </source>
</evidence>
<reference evidence="1" key="3">
    <citation type="submission" date="2005-04" db="EMBL/GenBank/DDBJ databases">
        <authorList>
            <person name="Haas B."/>
            <person name="Blandin G."/>
            <person name="El-Sayed N."/>
        </authorList>
    </citation>
    <scope>NUCLEOTIDE SEQUENCE</scope>
    <source>
        <strain evidence="1">GUTat10.1</strain>
    </source>
</reference>
<reference evidence="1" key="2">
    <citation type="submission" date="2001-01" db="EMBL/GenBank/DDBJ databases">
        <authorList>
            <person name="Ghedin E."/>
            <person name="Blandin G."/>
            <person name="Bartholomeu D."/>
            <person name="Caler E."/>
            <person name="Haas B."/>
            <person name="Hannick L."/>
            <person name="Shallom J."/>
            <person name="Hou L."/>
            <person name="Djikeng A."/>
            <person name="Feldblyum T."/>
            <person name="Hostetler J."/>
            <person name="Johnson J."/>
            <person name="Jones K."/>
            <person name="Koo H.L."/>
            <person name="Larkin C."/>
            <person name="Pai G."/>
            <person name="Peterson J."/>
            <person name="Khalak H.G."/>
            <person name="Salzberg S."/>
            <person name="Simpson A.J."/>
            <person name="Tallon L."/>
            <person name="Van Aken S."/>
            <person name="Wanless D."/>
            <person name="White O."/>
            <person name="Wortman J."/>
            <person name="Fraser C.M."/>
            <person name="El-Sayed N.M.A."/>
        </authorList>
    </citation>
    <scope>NUCLEOTIDE SEQUENCE</scope>
    <source>
        <strain evidence="1">GUTat10.1</strain>
    </source>
</reference>
<protein>
    <submittedName>
        <fullName evidence="1">Uncharacterized protein</fullName>
    </submittedName>
</protein>
<proteinExistence type="predicted"/>
<dbReference type="VEuPathDB" id="TriTrypDB:Tb927.4.2640"/>
<dbReference type="VEuPathDB" id="TriTrypDB:Tb427_040028900"/>
<organism evidence="1">
    <name type="scientific">Trypanosoma brucei</name>
    <dbReference type="NCBI Taxonomy" id="5691"/>
    <lineage>
        <taxon>Eukaryota</taxon>
        <taxon>Discoba</taxon>
        <taxon>Euglenozoa</taxon>
        <taxon>Kinetoplastea</taxon>
        <taxon>Metakinetoplastina</taxon>
        <taxon>Trypanosomatida</taxon>
        <taxon>Trypanosomatidae</taxon>
        <taxon>Trypanosoma</taxon>
    </lineage>
</organism>
<name>Q583C5_9TRYP</name>
<accession>Q583C5</accession>
<reference evidence="1" key="1">
    <citation type="submission" date="2001-01" db="EMBL/GenBank/DDBJ databases">
        <authorList>
            <person name="El-Sayed N.M."/>
            <person name="Khalak H."/>
            <person name="Adams M.D."/>
        </authorList>
    </citation>
    <scope>NUCLEOTIDE SEQUENCE</scope>
    <source>
        <strain evidence="1">GUTat10.1</strain>
    </source>
</reference>
<gene>
    <name evidence="1" type="ORF">Tb04.4J6.10</name>
</gene>
<sequence length="118" mass="14177">MKGRGDYMQNFFDNKVQKMLHRRRYEGGKELYGDHARPMREMKEEAQSELQELCPLVRTHAHPTELRTREERCKAEEELLHDEELVASEQVSDWLNFRRETLMNRFREEVSSARGSCF</sequence>